<dbReference type="OrthoDB" id="9803751at2"/>
<dbReference type="Pfam" id="PF00884">
    <property type="entry name" value="Sulfatase"/>
    <property type="match status" value="1"/>
</dbReference>
<dbReference type="AlphaFoldDB" id="A0A1H6AT49"/>
<keyword evidence="3" id="KW-0378">Hydrolase</keyword>
<dbReference type="RefSeq" id="WP_104003303.1">
    <property type="nucleotide sequence ID" value="NZ_FNVQ01000002.1"/>
</dbReference>
<evidence type="ECO:0000256" key="1">
    <source>
        <dbReference type="ARBA" id="ARBA00008779"/>
    </source>
</evidence>
<dbReference type="InterPro" id="IPR000917">
    <property type="entry name" value="Sulfatase_N"/>
</dbReference>
<dbReference type="SUPFAM" id="SSF53649">
    <property type="entry name" value="Alkaline phosphatase-like"/>
    <property type="match status" value="1"/>
</dbReference>
<reference evidence="6 7" key="1">
    <citation type="submission" date="2016-10" db="EMBL/GenBank/DDBJ databases">
        <authorList>
            <person name="de Groot N.N."/>
        </authorList>
    </citation>
    <scope>NUCLEOTIDE SEQUENCE [LARGE SCALE GENOMIC DNA]</scope>
    <source>
        <strain evidence="6 7">DSM 22012</strain>
    </source>
</reference>
<evidence type="ECO:0000259" key="5">
    <source>
        <dbReference type="Pfam" id="PF00884"/>
    </source>
</evidence>
<name>A0A1H6AT49_9GAMM</name>
<keyword evidence="7" id="KW-1185">Reference proteome</keyword>
<dbReference type="PROSITE" id="PS00149">
    <property type="entry name" value="SULFATASE_2"/>
    <property type="match status" value="1"/>
</dbReference>
<feature type="domain" description="Sulfatase N-terminal" evidence="5">
    <location>
        <begin position="36"/>
        <end position="453"/>
    </location>
</feature>
<dbReference type="GO" id="GO:0046872">
    <property type="term" value="F:metal ion binding"/>
    <property type="evidence" value="ECO:0007669"/>
    <property type="project" value="UniProtKB-KW"/>
</dbReference>
<organism evidence="6 7">
    <name type="scientific">Marinobacterium lutimaris</name>
    <dbReference type="NCBI Taxonomy" id="568106"/>
    <lineage>
        <taxon>Bacteria</taxon>
        <taxon>Pseudomonadati</taxon>
        <taxon>Pseudomonadota</taxon>
        <taxon>Gammaproteobacteria</taxon>
        <taxon>Oceanospirillales</taxon>
        <taxon>Oceanospirillaceae</taxon>
        <taxon>Marinobacterium</taxon>
    </lineage>
</organism>
<dbReference type="PANTHER" id="PTHR42693">
    <property type="entry name" value="ARYLSULFATASE FAMILY MEMBER"/>
    <property type="match status" value="1"/>
</dbReference>
<dbReference type="EMBL" id="FNVQ01000002">
    <property type="protein sequence ID" value="SEG51751.1"/>
    <property type="molecule type" value="Genomic_DNA"/>
</dbReference>
<accession>A0A1H6AT49</accession>
<keyword evidence="4" id="KW-0106">Calcium</keyword>
<dbReference type="PANTHER" id="PTHR42693:SF33">
    <property type="entry name" value="ARYLSULFATASE"/>
    <property type="match status" value="1"/>
</dbReference>
<dbReference type="Proteomes" id="UP000236745">
    <property type="component" value="Unassembled WGS sequence"/>
</dbReference>
<evidence type="ECO:0000256" key="3">
    <source>
        <dbReference type="ARBA" id="ARBA00022801"/>
    </source>
</evidence>
<evidence type="ECO:0000256" key="4">
    <source>
        <dbReference type="ARBA" id="ARBA00022837"/>
    </source>
</evidence>
<dbReference type="InterPro" id="IPR050738">
    <property type="entry name" value="Sulfatase"/>
</dbReference>
<evidence type="ECO:0000313" key="7">
    <source>
        <dbReference type="Proteomes" id="UP000236745"/>
    </source>
</evidence>
<dbReference type="GO" id="GO:0004065">
    <property type="term" value="F:arylsulfatase activity"/>
    <property type="evidence" value="ECO:0007669"/>
    <property type="project" value="TreeGrafter"/>
</dbReference>
<dbReference type="InterPro" id="IPR024607">
    <property type="entry name" value="Sulfatase_CS"/>
</dbReference>
<comment type="similarity">
    <text evidence="1">Belongs to the sulfatase family.</text>
</comment>
<dbReference type="InterPro" id="IPR017850">
    <property type="entry name" value="Alkaline_phosphatase_core_sf"/>
</dbReference>
<proteinExistence type="inferred from homology"/>
<sequence length="568" mass="62870">MASLTGKYRANARSSALLGALIGGLAFAPLALAERPNIVLIVADDLGYTDLGVTGGEIDTPNLDQMAQQGLLISDFQVSPQCSPTRSMMLSGTDSHLAGMGQMAEWKKAPNQQGQPGYVGYLRDDVMPISETLKNSGYNTYMVGKWHLGLDEPHMPHNRGFEQSFVLLQGGASHFGTQKGYTPEKPIAPYRDNGKEVESLPKDFFSTDFYTDKVIEYIDADRNGDSKEDKPFFAYVAYTAPHWPLQAPDSWIDKYKGRYAQGFEALAQERSERAKALGLFPEDAAPYAFTPLKIHNAWDSLSDEQKAVSSRKMEIYAAMVANMDFNIGRLLQHLKEIGEYDNTLFVFMSDNGPEGGNPINIWKRYGEQVAADWKATYDLSLENLGRPNSFAAYQEWAQASAGPFRDFKGTVTEGGIRSPLIVKYPGGVMGKVNTTALTTVMDLAPTFLDVAGAEHPETYNGIKIYPHKGKSLMPMIRGEAEAVHDSDYAVGVEIDEKQALRKGDWKLVWVKKGPVKTDGWQLFNIASDPGETTNLADANPDKLAEMKQEWERYVAENGLVIAEWPEQN</sequence>
<evidence type="ECO:0000256" key="2">
    <source>
        <dbReference type="ARBA" id="ARBA00022723"/>
    </source>
</evidence>
<dbReference type="CDD" id="cd16025">
    <property type="entry name" value="PAS_like"/>
    <property type="match status" value="1"/>
</dbReference>
<keyword evidence="2" id="KW-0479">Metal-binding</keyword>
<gene>
    <name evidence="6" type="ORF">SAMN05444390_102197</name>
</gene>
<evidence type="ECO:0000313" key="6">
    <source>
        <dbReference type="EMBL" id="SEG51751.1"/>
    </source>
</evidence>
<protein>
    <submittedName>
        <fullName evidence="6">Arylsulfatase</fullName>
    </submittedName>
</protein>
<dbReference type="Gene3D" id="3.30.1120.10">
    <property type="match status" value="1"/>
</dbReference>
<dbReference type="Gene3D" id="3.40.720.10">
    <property type="entry name" value="Alkaline Phosphatase, subunit A"/>
    <property type="match status" value="1"/>
</dbReference>